<dbReference type="PROSITE" id="PS00659">
    <property type="entry name" value="GLYCOSYL_HYDROL_F5"/>
    <property type="match status" value="1"/>
</dbReference>
<keyword evidence="14" id="KW-1185">Reference proteome</keyword>
<evidence type="ECO:0000256" key="5">
    <source>
        <dbReference type="ARBA" id="ARBA00022801"/>
    </source>
</evidence>
<protein>
    <recommendedName>
        <fullName evidence="3">cellulase</fullName>
        <ecNumber evidence="3">3.2.1.4</ecNumber>
    </recommendedName>
</protein>
<accession>A0A4Y9ZZB4</accession>
<feature type="domain" description="Glycoside hydrolase family 5" evidence="11">
    <location>
        <begin position="418"/>
        <end position="672"/>
    </location>
</feature>
<evidence type="ECO:0000256" key="3">
    <source>
        <dbReference type="ARBA" id="ARBA00012601"/>
    </source>
</evidence>
<dbReference type="EMBL" id="SFCI01000486">
    <property type="protein sequence ID" value="TFY79534.1"/>
    <property type="molecule type" value="Genomic_DNA"/>
</dbReference>
<proteinExistence type="inferred from homology"/>
<dbReference type="GO" id="GO:0030245">
    <property type="term" value="P:cellulose catabolic process"/>
    <property type="evidence" value="ECO:0007669"/>
    <property type="project" value="UniProtKB-KW"/>
</dbReference>
<evidence type="ECO:0000256" key="10">
    <source>
        <dbReference type="SAM" id="MobiDB-lite"/>
    </source>
</evidence>
<dbReference type="Gene3D" id="3.40.50.1820">
    <property type="entry name" value="alpha/beta hydrolase"/>
    <property type="match status" value="1"/>
</dbReference>
<dbReference type="InterPro" id="IPR017853">
    <property type="entry name" value="GH"/>
</dbReference>
<comment type="caution">
    <text evidence="13">The sequence shown here is derived from an EMBL/GenBank/DDBJ whole genome shotgun (WGS) entry which is preliminary data.</text>
</comment>
<evidence type="ECO:0000259" key="11">
    <source>
        <dbReference type="Pfam" id="PF00150"/>
    </source>
</evidence>
<feature type="region of interest" description="Disordered" evidence="10">
    <location>
        <begin position="344"/>
        <end position="382"/>
    </location>
</feature>
<dbReference type="FunFam" id="3.20.20.80:FF:000124">
    <property type="entry name" value="Exported cellulase"/>
    <property type="match status" value="1"/>
</dbReference>
<keyword evidence="5" id="KW-0378">Hydrolase</keyword>
<dbReference type="Pfam" id="PF00150">
    <property type="entry name" value="Cellulase"/>
    <property type="match status" value="1"/>
</dbReference>
<evidence type="ECO:0000256" key="2">
    <source>
        <dbReference type="ARBA" id="ARBA00005641"/>
    </source>
</evidence>
<keyword evidence="8" id="KW-0326">Glycosidase</keyword>
<keyword evidence="7" id="KW-0119">Carbohydrate metabolism</keyword>
<dbReference type="Proteomes" id="UP000298061">
    <property type="component" value="Unassembled WGS sequence"/>
</dbReference>
<feature type="domain" description="AB hydrolase-1" evidence="12">
    <location>
        <begin position="32"/>
        <end position="248"/>
    </location>
</feature>
<dbReference type="SUPFAM" id="SSF53474">
    <property type="entry name" value="alpha/beta-Hydrolases"/>
    <property type="match status" value="1"/>
</dbReference>
<dbReference type="InterPro" id="IPR000073">
    <property type="entry name" value="AB_hydrolase_1"/>
</dbReference>
<keyword evidence="6" id="KW-0136">Cellulose degradation</keyword>
<comment type="catalytic activity">
    <reaction evidence="1">
        <text>Endohydrolysis of (1-&gt;4)-beta-D-glucosidic linkages in cellulose, lichenin and cereal beta-D-glucans.</text>
        <dbReference type="EC" id="3.2.1.4"/>
    </reaction>
</comment>
<evidence type="ECO:0000256" key="8">
    <source>
        <dbReference type="ARBA" id="ARBA00023295"/>
    </source>
</evidence>
<dbReference type="PANTHER" id="PTHR34142:SF5">
    <property type="entry name" value="CBM1 DOMAIN-CONTAINING PROTEIN"/>
    <property type="match status" value="1"/>
</dbReference>
<reference evidence="13 14" key="1">
    <citation type="submission" date="2019-02" db="EMBL/GenBank/DDBJ databases">
        <title>Genome sequencing of the rare red list fungi Hericium alpestre (H. flagellum).</title>
        <authorList>
            <person name="Buettner E."/>
            <person name="Kellner H."/>
        </authorList>
    </citation>
    <scope>NUCLEOTIDE SEQUENCE [LARGE SCALE GENOMIC DNA]</scope>
    <source>
        <strain evidence="13 14">DSM 108284</strain>
    </source>
</reference>
<dbReference type="Gene3D" id="3.20.20.80">
    <property type="entry name" value="Glycosidases"/>
    <property type="match status" value="1"/>
</dbReference>
<organism evidence="13 14">
    <name type="scientific">Hericium alpestre</name>
    <dbReference type="NCBI Taxonomy" id="135208"/>
    <lineage>
        <taxon>Eukaryota</taxon>
        <taxon>Fungi</taxon>
        <taxon>Dikarya</taxon>
        <taxon>Basidiomycota</taxon>
        <taxon>Agaricomycotina</taxon>
        <taxon>Agaricomycetes</taxon>
        <taxon>Russulales</taxon>
        <taxon>Hericiaceae</taxon>
        <taxon>Hericium</taxon>
    </lineage>
</organism>
<evidence type="ECO:0000256" key="7">
    <source>
        <dbReference type="ARBA" id="ARBA00023277"/>
    </source>
</evidence>
<keyword evidence="9" id="KW-0624">Polysaccharide degradation</keyword>
<dbReference type="SUPFAM" id="SSF51445">
    <property type="entry name" value="(Trans)glycosidases"/>
    <property type="match status" value="1"/>
</dbReference>
<gene>
    <name evidence="13" type="ORF">EWM64_g4481</name>
</gene>
<dbReference type="PANTHER" id="PTHR34142">
    <property type="entry name" value="ENDO-BETA-1,4-GLUCANASE A"/>
    <property type="match status" value="1"/>
</dbReference>
<keyword evidence="4" id="KW-0732">Signal</keyword>
<evidence type="ECO:0000256" key="9">
    <source>
        <dbReference type="ARBA" id="ARBA00023326"/>
    </source>
</evidence>
<evidence type="ECO:0000256" key="1">
    <source>
        <dbReference type="ARBA" id="ARBA00000966"/>
    </source>
</evidence>
<evidence type="ECO:0000256" key="6">
    <source>
        <dbReference type="ARBA" id="ARBA00023001"/>
    </source>
</evidence>
<sequence length="712" mass="76980">MSRPPSTGKYIHSADGTTVYAEASGSHLNPHIVLIPGLGLSGAVFDEFCTDERLFKSVYAVRVDPRGQGRSSPATTAESHLSRHYAEDFEAIVKAFDLHKPILVAWSLGGAFLCDIATYLPSFTLSGCVFLAGMSWAQELLQEVGRPEVLVPSPASHRTTRESRALRCAAGSRKIRSMNVRRFSARVQHREKLRVAGEEGLPLLHVYGTKDGHQKWWVTLDYLKPWFRDTEVHAIEVTLHFVVCSHDDCTKDVSYPCIFHVTVQGIPWHAKSVTETRGIYMAFKKIGALGIVGLSALSVRAQAAVYAQCGGIVGLDGRHNLRFRISLHRAERLLLAMSSRNRNHQRALRPSYPPTSAPITSDPPTTTKTTPTSTAPSGPAPSGKLKFAGVNISGFDFGCSTAGDCHASAAWPPLTQYYGMDGAGQMQHFVEDDGYNVFRLPVGWQYLVGDTLGGPIVDANMAEYDALVQTCLATGASCIIDIHNYARWNNEIIGQGGPTNEQFAALWSAIAAKYADEPKIIFGVMNEPHDIPDINLWADSVQAAVTAIRNAGATQLILLPGNDYTSAAQFISNGSAAALSKVVNPDGGIDNLVFDVHKYLDSDNSGTHPDCTTNNIDEAWAPLVTYLRENGRQAFNTETGGGNVASCVTYMNQQIAYQAANTDVILGYVGWAAGNFDPSYVLGEAPTKSGNTWTDTLLVAEAMSPATNGLVA</sequence>
<dbReference type="InterPro" id="IPR018087">
    <property type="entry name" value="Glyco_hydro_5_CS"/>
</dbReference>
<comment type="similarity">
    <text evidence="2">Belongs to the glycosyl hydrolase 5 (cellulase A) family.</text>
</comment>
<evidence type="ECO:0000259" key="12">
    <source>
        <dbReference type="Pfam" id="PF12697"/>
    </source>
</evidence>
<dbReference type="InterPro" id="IPR001547">
    <property type="entry name" value="Glyco_hydro_5"/>
</dbReference>
<evidence type="ECO:0000256" key="4">
    <source>
        <dbReference type="ARBA" id="ARBA00022729"/>
    </source>
</evidence>
<dbReference type="EC" id="3.2.1.4" evidence="3"/>
<dbReference type="GO" id="GO:0008810">
    <property type="term" value="F:cellulase activity"/>
    <property type="evidence" value="ECO:0007669"/>
    <property type="project" value="UniProtKB-EC"/>
</dbReference>
<dbReference type="Pfam" id="PF12697">
    <property type="entry name" value="Abhydrolase_6"/>
    <property type="match status" value="1"/>
</dbReference>
<feature type="compositionally biased region" description="Low complexity" evidence="10">
    <location>
        <begin position="360"/>
        <end position="382"/>
    </location>
</feature>
<dbReference type="AlphaFoldDB" id="A0A4Y9ZZB4"/>
<evidence type="ECO:0000313" key="14">
    <source>
        <dbReference type="Proteomes" id="UP000298061"/>
    </source>
</evidence>
<dbReference type="STRING" id="135208.A0A4Y9ZZB4"/>
<dbReference type="OrthoDB" id="5823761at2759"/>
<dbReference type="InterPro" id="IPR029058">
    <property type="entry name" value="AB_hydrolase_fold"/>
</dbReference>
<evidence type="ECO:0000313" key="13">
    <source>
        <dbReference type="EMBL" id="TFY79534.1"/>
    </source>
</evidence>
<name>A0A4Y9ZZB4_9AGAM</name>